<dbReference type="EMBL" id="JADJZA010000003">
    <property type="protein sequence ID" value="MBK9296560.1"/>
    <property type="molecule type" value="Genomic_DNA"/>
</dbReference>
<accession>A0A936NAT8</accession>
<reference evidence="1 2" key="1">
    <citation type="submission" date="2020-10" db="EMBL/GenBank/DDBJ databases">
        <title>Connecting structure to function with the recovery of over 1000 high-quality activated sludge metagenome-assembled genomes encoding full-length rRNA genes using long-read sequencing.</title>
        <authorList>
            <person name="Singleton C.M."/>
            <person name="Petriglieri F."/>
            <person name="Kristensen J.M."/>
            <person name="Kirkegaard R.H."/>
            <person name="Michaelsen T.Y."/>
            <person name="Andersen M.H."/>
            <person name="Karst S.M."/>
            <person name="Dueholm M.S."/>
            <person name="Nielsen P.H."/>
            <person name="Albertsen M."/>
        </authorList>
    </citation>
    <scope>NUCLEOTIDE SEQUENCE [LARGE SCALE GENOMIC DNA]</scope>
    <source>
        <strain evidence="1">Lyne_18-Q3-R50-59_MAXAC.006</strain>
    </source>
</reference>
<evidence type="ECO:0000313" key="2">
    <source>
        <dbReference type="Proteomes" id="UP000727993"/>
    </source>
</evidence>
<dbReference type="PANTHER" id="PTHR43767">
    <property type="entry name" value="LONG-CHAIN-FATTY-ACID--COA LIGASE"/>
    <property type="match status" value="1"/>
</dbReference>
<evidence type="ECO:0000313" key="1">
    <source>
        <dbReference type="EMBL" id="MBK9296560.1"/>
    </source>
</evidence>
<sequence length="149" mass="17109">MFFGVATMFQFLLAAVRPRRPRLDRLAHRPLWRIADADGNNIKPGDTGEMLLRGETIMKNYRNKPEETAVTIVDGWLHTGDLARLDPDGYMTLTDRIKDTITLPQVQEFCRERLSHYKVPHDLIVRPIPRNPSGKIMEPVIRSEMADAD</sequence>
<dbReference type="Proteomes" id="UP000727993">
    <property type="component" value="Unassembled WGS sequence"/>
</dbReference>
<gene>
    <name evidence="1" type="ORF">IPN02_06855</name>
</gene>
<proteinExistence type="predicted"/>
<comment type="caution">
    <text evidence="1">The sequence shown here is derived from an EMBL/GenBank/DDBJ whole genome shotgun (WGS) entry which is preliminary data.</text>
</comment>
<dbReference type="InterPro" id="IPR042099">
    <property type="entry name" value="ANL_N_sf"/>
</dbReference>
<dbReference type="InterPro" id="IPR050237">
    <property type="entry name" value="ATP-dep_AMP-bd_enzyme"/>
</dbReference>
<dbReference type="PANTHER" id="PTHR43767:SF1">
    <property type="entry name" value="NONRIBOSOMAL PEPTIDE SYNTHASE PES1 (EUROFUNG)-RELATED"/>
    <property type="match status" value="1"/>
</dbReference>
<dbReference type="Gene3D" id="3.40.50.12780">
    <property type="entry name" value="N-terminal domain of ligase-like"/>
    <property type="match status" value="1"/>
</dbReference>
<protein>
    <submittedName>
        <fullName evidence="1">AMP-binding protein</fullName>
    </submittedName>
</protein>
<dbReference type="AlphaFoldDB" id="A0A936NAT8"/>
<dbReference type="SUPFAM" id="SSF56801">
    <property type="entry name" value="Acetyl-CoA synthetase-like"/>
    <property type="match status" value="1"/>
</dbReference>
<name>A0A936NAT8_9ACTN</name>
<organism evidence="1 2">
    <name type="scientific">Candidatus Neomicrothrix subdominans</name>
    <dbReference type="NCBI Taxonomy" id="2954438"/>
    <lineage>
        <taxon>Bacteria</taxon>
        <taxon>Bacillati</taxon>
        <taxon>Actinomycetota</taxon>
        <taxon>Acidimicrobiia</taxon>
        <taxon>Acidimicrobiales</taxon>
        <taxon>Microthrixaceae</taxon>
        <taxon>Candidatus Neomicrothrix</taxon>
    </lineage>
</organism>